<sequence length="461" mass="48772">MKSASQLGALAAALLLSACAVAPPMQDPKPPLPAQWLAPLPHGGQAASLVDWWQAFGDAQLLALQAQAQQRNPQLAQALARLSQARAQREAAGALLAPQLSAQASAQRAKSLPSFQAMGSGVAQLQASWEMDLFGAQRAQAQAGQALAEAAQAQWHEARVSLAAEVAQAYLSYRQAQIAAGLAAQDLEAAERIERAAAQAAERGLVAPAQAAEARVQLSEAQVMAATQRALPGLWLQSLAVLVADDAAALAQRLGEAALPQAPQFPVPGVPASVLAQRPDLRSAHQQWLAAVFEQHSAEAQRYPQLSWGALLGEGRLRLDGQTLKGSLWSIAPSLNLPLFDGGLRKAQSAAAAAREQEARAVLEARWRQAVAEVEEALLTVQKSETQVAAVQAAISQWQRLDAVAEQRARAGLISGLERAQAARQFIAAKQGAYELALARSDAWIALYRRLGGGWSQEQDS</sequence>
<evidence type="ECO:0000313" key="4">
    <source>
        <dbReference type="Proteomes" id="UP000613266"/>
    </source>
</evidence>
<dbReference type="RefSeq" id="WP_198111373.1">
    <property type="nucleotide sequence ID" value="NZ_JAEDAK010000007.1"/>
</dbReference>
<keyword evidence="2" id="KW-0472">Membrane</keyword>
<dbReference type="GO" id="GO:0005886">
    <property type="term" value="C:plasma membrane"/>
    <property type="evidence" value="ECO:0007669"/>
    <property type="project" value="UniProtKB-SubCell"/>
</dbReference>
<keyword evidence="4" id="KW-1185">Reference proteome</keyword>
<proteinExistence type="inferred from homology"/>
<keyword evidence="2" id="KW-0564">Palmitate</keyword>
<dbReference type="PANTHER" id="PTHR30203">
    <property type="entry name" value="OUTER MEMBRANE CATION EFFLUX PROTEIN"/>
    <property type="match status" value="1"/>
</dbReference>
<name>A0A931J4X2_9BURK</name>
<keyword evidence="2" id="KW-1134">Transmembrane beta strand</keyword>
<dbReference type="PROSITE" id="PS51257">
    <property type="entry name" value="PROKAR_LIPOPROTEIN"/>
    <property type="match status" value="1"/>
</dbReference>
<comment type="similarity">
    <text evidence="1 2">Belongs to the outer membrane factor (OMF) (TC 1.B.17) family.</text>
</comment>
<dbReference type="Proteomes" id="UP000613266">
    <property type="component" value="Unassembled WGS sequence"/>
</dbReference>
<keyword evidence="2" id="KW-0812">Transmembrane</keyword>
<dbReference type="InterPro" id="IPR010131">
    <property type="entry name" value="MdtP/NodT-like"/>
</dbReference>
<keyword evidence="2" id="KW-0449">Lipoprotein</keyword>
<keyword evidence="2" id="KW-0732">Signal</keyword>
<evidence type="ECO:0000256" key="1">
    <source>
        <dbReference type="ARBA" id="ARBA00007613"/>
    </source>
</evidence>
<comment type="subcellular location">
    <subcellularLocation>
        <location evidence="2">Cell membrane</location>
        <topology evidence="2">Lipid-anchor</topology>
    </subcellularLocation>
</comment>
<gene>
    <name evidence="3" type="ORF">I7X39_11895</name>
</gene>
<dbReference type="AlphaFoldDB" id="A0A931J4X2"/>
<feature type="signal peptide" evidence="2">
    <location>
        <begin position="1"/>
        <end position="22"/>
    </location>
</feature>
<dbReference type="InterPro" id="IPR003423">
    <property type="entry name" value="OMP_efflux"/>
</dbReference>
<accession>A0A931J4X2</accession>
<dbReference type="EMBL" id="JAEDAK010000007">
    <property type="protein sequence ID" value="MBH9577604.1"/>
    <property type="molecule type" value="Genomic_DNA"/>
</dbReference>
<reference evidence="3" key="1">
    <citation type="submission" date="2020-12" db="EMBL/GenBank/DDBJ databases">
        <title>The genome sequence of Inhella sp. 1Y17.</title>
        <authorList>
            <person name="Liu Y."/>
        </authorList>
    </citation>
    <scope>NUCLEOTIDE SEQUENCE</scope>
    <source>
        <strain evidence="3">1Y17</strain>
    </source>
</reference>
<dbReference type="SUPFAM" id="SSF56954">
    <property type="entry name" value="Outer membrane efflux proteins (OEP)"/>
    <property type="match status" value="1"/>
</dbReference>
<dbReference type="Gene3D" id="1.20.1600.10">
    <property type="entry name" value="Outer membrane efflux proteins (OEP)"/>
    <property type="match status" value="1"/>
</dbReference>
<dbReference type="NCBIfam" id="TIGR01845">
    <property type="entry name" value="outer_NodT"/>
    <property type="match status" value="1"/>
</dbReference>
<organism evidence="3 4">
    <name type="scientific">Inhella proteolytica</name>
    <dbReference type="NCBI Taxonomy" id="2795029"/>
    <lineage>
        <taxon>Bacteria</taxon>
        <taxon>Pseudomonadati</taxon>
        <taxon>Pseudomonadota</taxon>
        <taxon>Betaproteobacteria</taxon>
        <taxon>Burkholderiales</taxon>
        <taxon>Sphaerotilaceae</taxon>
        <taxon>Inhella</taxon>
    </lineage>
</organism>
<protein>
    <submittedName>
        <fullName evidence="3">Efflux transporter outer membrane subunit</fullName>
    </submittedName>
</protein>
<comment type="caution">
    <text evidence="3">The sequence shown here is derived from an EMBL/GenBank/DDBJ whole genome shotgun (WGS) entry which is preliminary data.</text>
</comment>
<evidence type="ECO:0000313" key="3">
    <source>
        <dbReference type="EMBL" id="MBH9577604.1"/>
    </source>
</evidence>
<dbReference type="GO" id="GO:0015562">
    <property type="term" value="F:efflux transmembrane transporter activity"/>
    <property type="evidence" value="ECO:0007669"/>
    <property type="project" value="InterPro"/>
</dbReference>
<dbReference type="Pfam" id="PF02321">
    <property type="entry name" value="OEP"/>
    <property type="match status" value="2"/>
</dbReference>
<dbReference type="Gene3D" id="2.20.200.10">
    <property type="entry name" value="Outer membrane efflux proteins (OEP)"/>
    <property type="match status" value="1"/>
</dbReference>
<feature type="chain" id="PRO_5038163818" evidence="2">
    <location>
        <begin position="23"/>
        <end position="461"/>
    </location>
</feature>
<evidence type="ECO:0000256" key="2">
    <source>
        <dbReference type="RuleBase" id="RU362097"/>
    </source>
</evidence>